<dbReference type="Gene3D" id="2.60.120.380">
    <property type="match status" value="1"/>
</dbReference>
<protein>
    <recommendedName>
        <fullName evidence="4">Lipoprotein</fullName>
    </recommendedName>
</protein>
<evidence type="ECO:0000256" key="1">
    <source>
        <dbReference type="SAM" id="MobiDB-lite"/>
    </source>
</evidence>
<reference evidence="3" key="1">
    <citation type="submission" date="2018-09" db="EMBL/GenBank/DDBJ databases">
        <authorList>
            <person name="Livingstone P.G."/>
            <person name="Whitworth D.E."/>
        </authorList>
    </citation>
    <scope>NUCLEOTIDE SEQUENCE [LARGE SCALE GENOMIC DNA]</scope>
    <source>
        <strain evidence="3">AB050A</strain>
    </source>
</reference>
<gene>
    <name evidence="2" type="ORF">D7W81_08040</name>
</gene>
<comment type="caution">
    <text evidence="2">The sequence shown here is derived from an EMBL/GenBank/DDBJ whole genome shotgun (WGS) entry which is preliminary data.</text>
</comment>
<accession>A0A3A8QQZ6</accession>
<sequence length="493" mass="53644">MLGACLFALSACDSKDDPTPDAGPGVDAGTDAGSDAGSTEQPPPVIPEGHTLLTPSPERQTLAWDGAVKPPRLAFVARSGRHYDFAAEARQQGYVLTLRDAAGVTLDQFDPRPGFPFTWHWSGLTEGAVYTVELSQGPSAAGEAWVFRFLDQGLDDHGDLPLTASPWGALEQPLTGLGEHSGERDVLSFATVADHVYAIDCTFPAQDWQLYFFNLEGANYSVVNSDAFAQTQAATAFKSQGGLHLVSIQDLRPAPSSETYSCVLRDKGLEDHGNLFNTGTQLPQGTTSAQGKLDYIEDVDVFDLGVLPGHFYRASCTLEGPTPCNVHAEHGSDQTDPHPSVTFKAEQSRHFVWAQGDRVVPARWTALPYTLQFEDLGTDDHGDSTYTATPLKGLSQTVQARFFVLNDHDVFSFQTVEGQRYQFSSPWREGQEQVFSFITTEQGSAQVAPRTHVGSNWVQTFTAPATGTYFVEFRAGIEANLGDYTFQFEALTP</sequence>
<keyword evidence="3" id="KW-1185">Reference proteome</keyword>
<proteinExistence type="predicted"/>
<organism evidence="2 3">
    <name type="scientific">Corallococcus aberystwythensis</name>
    <dbReference type="NCBI Taxonomy" id="2316722"/>
    <lineage>
        <taxon>Bacteria</taxon>
        <taxon>Pseudomonadati</taxon>
        <taxon>Myxococcota</taxon>
        <taxon>Myxococcia</taxon>
        <taxon>Myxococcales</taxon>
        <taxon>Cystobacterineae</taxon>
        <taxon>Myxococcaceae</taxon>
        <taxon>Corallococcus</taxon>
    </lineage>
</organism>
<dbReference type="AlphaFoldDB" id="A0A3A8QQZ6"/>
<dbReference type="EMBL" id="RAWK01000036">
    <property type="protein sequence ID" value="RKH71133.1"/>
    <property type="molecule type" value="Genomic_DNA"/>
</dbReference>
<evidence type="ECO:0000313" key="3">
    <source>
        <dbReference type="Proteomes" id="UP000267003"/>
    </source>
</evidence>
<feature type="region of interest" description="Disordered" evidence="1">
    <location>
        <begin position="13"/>
        <end position="50"/>
    </location>
</feature>
<dbReference type="Proteomes" id="UP000267003">
    <property type="component" value="Unassembled WGS sequence"/>
</dbReference>
<name>A0A3A8QQZ6_9BACT</name>
<evidence type="ECO:0008006" key="4">
    <source>
        <dbReference type="Google" id="ProtNLM"/>
    </source>
</evidence>
<evidence type="ECO:0000313" key="2">
    <source>
        <dbReference type="EMBL" id="RKH71133.1"/>
    </source>
</evidence>